<evidence type="ECO:0000256" key="1">
    <source>
        <dbReference type="SAM" id="Coils"/>
    </source>
</evidence>
<keyword evidence="4" id="KW-1185">Reference proteome</keyword>
<evidence type="ECO:0000313" key="4">
    <source>
        <dbReference type="Proteomes" id="UP000007875"/>
    </source>
</evidence>
<reference evidence="3" key="2">
    <citation type="submission" date="2025-08" db="UniProtKB">
        <authorList>
            <consortium name="Ensembl"/>
        </authorList>
    </citation>
    <scope>IDENTIFICATION</scope>
</reference>
<feature type="region of interest" description="Disordered" evidence="2">
    <location>
        <begin position="1"/>
        <end position="75"/>
    </location>
</feature>
<evidence type="ECO:0000256" key="2">
    <source>
        <dbReference type="SAM" id="MobiDB-lite"/>
    </source>
</evidence>
<accession>H2ZI76</accession>
<dbReference type="GeneTree" id="ENSGT00940000174166"/>
<evidence type="ECO:0000313" key="3">
    <source>
        <dbReference type="Ensembl" id="ENSCSAVP00000017292.1"/>
    </source>
</evidence>
<feature type="coiled-coil region" evidence="1">
    <location>
        <begin position="248"/>
        <end position="275"/>
    </location>
</feature>
<feature type="compositionally biased region" description="Polar residues" evidence="2">
    <location>
        <begin position="28"/>
        <end position="58"/>
    </location>
</feature>
<feature type="region of interest" description="Disordered" evidence="2">
    <location>
        <begin position="275"/>
        <end position="310"/>
    </location>
</feature>
<dbReference type="AlphaFoldDB" id="H2ZI76"/>
<organism evidence="3 4">
    <name type="scientific">Ciona savignyi</name>
    <name type="common">Pacific transparent sea squirt</name>
    <dbReference type="NCBI Taxonomy" id="51511"/>
    <lineage>
        <taxon>Eukaryota</taxon>
        <taxon>Metazoa</taxon>
        <taxon>Chordata</taxon>
        <taxon>Tunicata</taxon>
        <taxon>Ascidiacea</taxon>
        <taxon>Phlebobranchia</taxon>
        <taxon>Cionidae</taxon>
        <taxon>Ciona</taxon>
    </lineage>
</organism>
<dbReference type="FunCoup" id="H2ZI76">
    <property type="interactions" value="14"/>
</dbReference>
<dbReference type="eggNOG" id="KOG1721">
    <property type="taxonomic scope" value="Eukaryota"/>
</dbReference>
<proteinExistence type="predicted"/>
<reference evidence="4" key="1">
    <citation type="submission" date="2003-08" db="EMBL/GenBank/DDBJ databases">
        <authorList>
            <person name="Birren B."/>
            <person name="Nusbaum C."/>
            <person name="Abebe A."/>
            <person name="Abouelleil A."/>
            <person name="Adekoya E."/>
            <person name="Ait-zahra M."/>
            <person name="Allen N."/>
            <person name="Allen T."/>
            <person name="An P."/>
            <person name="Anderson M."/>
            <person name="Anderson S."/>
            <person name="Arachchi H."/>
            <person name="Armbruster J."/>
            <person name="Bachantsang P."/>
            <person name="Baldwin J."/>
            <person name="Barry A."/>
            <person name="Bayul T."/>
            <person name="Blitshsteyn B."/>
            <person name="Bloom T."/>
            <person name="Blye J."/>
            <person name="Boguslavskiy L."/>
            <person name="Borowsky M."/>
            <person name="Boukhgalter B."/>
            <person name="Brunache A."/>
            <person name="Butler J."/>
            <person name="Calixte N."/>
            <person name="Calvo S."/>
            <person name="Camarata J."/>
            <person name="Campo K."/>
            <person name="Chang J."/>
            <person name="Cheshatsang Y."/>
            <person name="Citroen M."/>
            <person name="Collymore A."/>
            <person name="Considine T."/>
            <person name="Cook A."/>
            <person name="Cooke P."/>
            <person name="Corum B."/>
            <person name="Cuomo C."/>
            <person name="David R."/>
            <person name="Dawoe T."/>
            <person name="Degray S."/>
            <person name="Dodge S."/>
            <person name="Dooley K."/>
            <person name="Dorje P."/>
            <person name="Dorjee K."/>
            <person name="Dorris L."/>
            <person name="Duffey N."/>
            <person name="Dupes A."/>
            <person name="Elkins T."/>
            <person name="Engels R."/>
            <person name="Erickson J."/>
            <person name="Farina A."/>
            <person name="Faro S."/>
            <person name="Ferreira P."/>
            <person name="Fischer H."/>
            <person name="Fitzgerald M."/>
            <person name="Foley K."/>
            <person name="Gage D."/>
            <person name="Galagan J."/>
            <person name="Gearin G."/>
            <person name="Gnerre S."/>
            <person name="Gnirke A."/>
            <person name="Goyette A."/>
            <person name="Graham J."/>
            <person name="Grandbois E."/>
            <person name="Gyaltsen K."/>
            <person name="Hafez N."/>
            <person name="Hagopian D."/>
            <person name="Hagos B."/>
            <person name="Hall J."/>
            <person name="Hatcher B."/>
            <person name="Heller A."/>
            <person name="Higgins H."/>
            <person name="Honan T."/>
            <person name="Horn A."/>
            <person name="Houde N."/>
            <person name="Hughes L."/>
            <person name="Hulme W."/>
            <person name="Husby E."/>
            <person name="Iliev I."/>
            <person name="Jaffe D."/>
            <person name="Jones C."/>
            <person name="Kamal M."/>
            <person name="Kamat A."/>
            <person name="Kamvysselis M."/>
            <person name="Karlsson E."/>
            <person name="Kells C."/>
            <person name="Kieu A."/>
            <person name="Kisner P."/>
            <person name="Kodira C."/>
            <person name="Kulbokas E."/>
            <person name="Labutti K."/>
            <person name="Lama D."/>
            <person name="Landers T."/>
            <person name="Leger J."/>
            <person name="Levine S."/>
            <person name="Lewis D."/>
            <person name="Lewis T."/>
            <person name="Lindblad-toh K."/>
            <person name="Liu X."/>
            <person name="Lokyitsang T."/>
            <person name="Lokyitsang Y."/>
            <person name="Lucien O."/>
            <person name="Lui A."/>
            <person name="Ma L.J."/>
            <person name="Mabbitt R."/>
            <person name="Macdonald J."/>
            <person name="Maclean C."/>
            <person name="Major J."/>
            <person name="Manning J."/>
            <person name="Marabella R."/>
            <person name="Maru K."/>
            <person name="Matthews C."/>
            <person name="Mauceli E."/>
            <person name="Mccarthy M."/>
            <person name="Mcdonough S."/>
            <person name="Mcghee T."/>
            <person name="Meldrim J."/>
            <person name="Meneus L."/>
            <person name="Mesirov J."/>
            <person name="Mihalev A."/>
            <person name="Mihova T."/>
            <person name="Mikkelsen T."/>
            <person name="Mlenga V."/>
            <person name="Moru K."/>
            <person name="Mozes J."/>
            <person name="Mulrain L."/>
            <person name="Munson G."/>
            <person name="Naylor J."/>
            <person name="Newes C."/>
            <person name="Nguyen C."/>
            <person name="Nguyen N."/>
            <person name="Nguyen T."/>
            <person name="Nicol R."/>
            <person name="Nielsen C."/>
            <person name="Nizzari M."/>
            <person name="Norbu C."/>
            <person name="Norbu N."/>
            <person name="O'donnell P."/>
            <person name="Okoawo O."/>
            <person name="O'leary S."/>
            <person name="Omotosho B."/>
            <person name="O'neill K."/>
            <person name="Osman S."/>
            <person name="Parker S."/>
            <person name="Perrin D."/>
            <person name="Phunkhang P."/>
            <person name="Piqani B."/>
            <person name="Purcell S."/>
            <person name="Rachupka T."/>
            <person name="Ramasamy U."/>
            <person name="Rameau R."/>
            <person name="Ray V."/>
            <person name="Raymond C."/>
            <person name="Retta R."/>
            <person name="Richardson S."/>
            <person name="Rise C."/>
            <person name="Rodriguez J."/>
            <person name="Rogers J."/>
            <person name="Rogov P."/>
            <person name="Rutman M."/>
            <person name="Schupbach R."/>
            <person name="Seaman C."/>
            <person name="Settipalli S."/>
            <person name="Sharpe T."/>
            <person name="Sheridan J."/>
            <person name="Sherpa N."/>
            <person name="Shi J."/>
            <person name="Smirnov S."/>
            <person name="Smith C."/>
            <person name="Sougnez C."/>
            <person name="Spencer B."/>
            <person name="Stalker J."/>
            <person name="Stange-thomann N."/>
            <person name="Stavropoulos S."/>
            <person name="Stetson K."/>
            <person name="Stone C."/>
            <person name="Stone S."/>
            <person name="Stubbs M."/>
            <person name="Talamas J."/>
            <person name="Tchuinga P."/>
            <person name="Tenzing P."/>
            <person name="Tesfaye S."/>
            <person name="Theodore J."/>
            <person name="Thoulutsang Y."/>
            <person name="Topham K."/>
            <person name="Towey S."/>
            <person name="Tsamla T."/>
            <person name="Tsomo N."/>
            <person name="Vallee D."/>
            <person name="Vassiliev H."/>
            <person name="Venkataraman V."/>
            <person name="Vinson J."/>
            <person name="Vo A."/>
            <person name="Wade C."/>
            <person name="Wang S."/>
            <person name="Wangchuk T."/>
            <person name="Wangdi T."/>
            <person name="Whittaker C."/>
            <person name="Wilkinson J."/>
            <person name="Wu Y."/>
            <person name="Wyman D."/>
            <person name="Yadav S."/>
            <person name="Yang S."/>
            <person name="Yang X."/>
            <person name="Yeager S."/>
            <person name="Yee E."/>
            <person name="Young G."/>
            <person name="Zainoun J."/>
            <person name="Zembeck L."/>
            <person name="Zimmer A."/>
            <person name="Zody M."/>
            <person name="Lander E."/>
        </authorList>
    </citation>
    <scope>NUCLEOTIDE SEQUENCE [LARGE SCALE GENOMIC DNA]</scope>
</reference>
<keyword evidence="1" id="KW-0175">Coiled coil</keyword>
<dbReference type="HOGENOM" id="CLU_897029_0_0_1"/>
<dbReference type="Ensembl" id="ENSCSAVT00000017481.1">
    <property type="protein sequence ID" value="ENSCSAVP00000017292.1"/>
    <property type="gene ID" value="ENSCSAVG00000010187.1"/>
</dbReference>
<feature type="compositionally biased region" description="Basic and acidic residues" evidence="2">
    <location>
        <begin position="300"/>
        <end position="310"/>
    </location>
</feature>
<protein>
    <submittedName>
        <fullName evidence="3">Uncharacterized protein</fullName>
    </submittedName>
</protein>
<name>H2ZI76_CIOSA</name>
<sequence length="310" mass="34359">MQRLLSTIGHLRGFIQPNTRGRRRKPSDLNNNNSGELQQGVTTLSPPNPCTSPTAQNPSPKPGAGQLEQAPKYSQMNTVTVATKEPTPGTEPMSGQHRPAAQKVPAHDENGIAWTPLQNASGDNYQHNSGAINTTMQSYQHYQQPNTTQTWSAVQQAWVSTSYHDQPLQVQLASDTTQPPHTSNNLIMIKGDNQTPREDGEIQIQDGTFTIPPSTTSMAYSQPPNVHHTSIIDVNKLSDNCLGDKGNCENIMLQVERLRIQHQQLQRLQLQQQAQHTGEEIRSPQMIVPTYVPQPPPPQHGEEPPRKKPK</sequence>
<dbReference type="InParanoid" id="H2ZI76"/>
<dbReference type="Proteomes" id="UP000007875">
    <property type="component" value="Unassembled WGS sequence"/>
</dbReference>
<reference evidence="3" key="3">
    <citation type="submission" date="2025-09" db="UniProtKB">
        <authorList>
            <consortium name="Ensembl"/>
        </authorList>
    </citation>
    <scope>IDENTIFICATION</scope>
</reference>